<dbReference type="GeneTree" id="ENSGT00390000002231"/>
<reference evidence="2" key="2">
    <citation type="submission" date="2025-08" db="UniProtKB">
        <authorList>
            <consortium name="Ensembl"/>
        </authorList>
    </citation>
    <scope>IDENTIFICATION</scope>
</reference>
<dbReference type="AlphaFoldDB" id="A0A8C7QF89"/>
<evidence type="ECO:0000313" key="2">
    <source>
        <dbReference type="Ensembl" id="ENSOMYP00000036573.2"/>
    </source>
</evidence>
<dbReference type="InterPro" id="IPR036514">
    <property type="entry name" value="SGNH_hydro_sf"/>
</dbReference>
<reference evidence="2" key="1">
    <citation type="submission" date="2020-07" db="EMBL/GenBank/DDBJ databases">
        <title>A long reads based de novo assembly of the rainbow trout Arlee double haploid line genome.</title>
        <authorList>
            <person name="Gao G."/>
            <person name="Palti Y."/>
        </authorList>
    </citation>
    <scope>NUCLEOTIDE SEQUENCE [LARGE SCALE GENOMIC DNA]</scope>
</reference>
<sequence>MKAVSQQQASQLLHNKFVVVLGDSIQRSVYKDIVLLLQKDKYLSLAQLKSKGEMSFEQDILVEGGRLGQMTNGTEYREVRQFRSDHHLVRFYFLTRIYSRYMQSILRDFEDGLKPDVVIVNSCLWDVSRYNPKWHNEYQENLHKLFDKMNSILPPECLVMWNMTMPLGKRIVGGFFVPEIEHRGATLCYDVIQANFYSSKMADAYGLDVLDLHFQFRFSLEHRMKDGVHWNSLAHRRITTLLLQHAAEAWGVVLHCPHNIYDLSFSNKPIFLPLICFGVDVIPSLLHTWHYPPEPHFRRPDPRMMNPGHCSGKVIDLTAWFT</sequence>
<dbReference type="Gene3D" id="3.40.50.1110">
    <property type="entry name" value="SGNH hydrolase"/>
    <property type="match status" value="1"/>
</dbReference>
<proteinExistence type="inferred from homology"/>
<name>A0A8C7QF89_ONCMY</name>
<dbReference type="PANTHER" id="PTHR14469:SF0">
    <property type="entry name" value="FAMILY WITH SEQUENCE SIMILARITY 113"/>
    <property type="match status" value="1"/>
</dbReference>
<evidence type="ECO:0008006" key="4">
    <source>
        <dbReference type="Google" id="ProtNLM"/>
    </source>
</evidence>
<accession>A0A8C7QF89</accession>
<organism evidence="2 3">
    <name type="scientific">Oncorhynchus mykiss</name>
    <name type="common">Rainbow trout</name>
    <name type="synonym">Salmo gairdneri</name>
    <dbReference type="NCBI Taxonomy" id="8022"/>
    <lineage>
        <taxon>Eukaryota</taxon>
        <taxon>Metazoa</taxon>
        <taxon>Chordata</taxon>
        <taxon>Craniata</taxon>
        <taxon>Vertebrata</taxon>
        <taxon>Euteleostomi</taxon>
        <taxon>Actinopterygii</taxon>
        <taxon>Neopterygii</taxon>
        <taxon>Teleostei</taxon>
        <taxon>Protacanthopterygii</taxon>
        <taxon>Salmoniformes</taxon>
        <taxon>Salmonidae</taxon>
        <taxon>Salmoninae</taxon>
        <taxon>Oncorhynchus</taxon>
    </lineage>
</organism>
<dbReference type="PANTHER" id="PTHR14469">
    <property type="entry name" value="SARCOMA ANTIGEN NY-SAR-23"/>
    <property type="match status" value="1"/>
</dbReference>
<dbReference type="SUPFAM" id="SSF52266">
    <property type="entry name" value="SGNH hydrolase"/>
    <property type="match status" value="1"/>
</dbReference>
<evidence type="ECO:0000256" key="1">
    <source>
        <dbReference type="ARBA" id="ARBA00037957"/>
    </source>
</evidence>
<reference evidence="2" key="3">
    <citation type="submission" date="2025-09" db="UniProtKB">
        <authorList>
            <consortium name="Ensembl"/>
        </authorList>
    </citation>
    <scope>IDENTIFICATION</scope>
</reference>
<keyword evidence="3" id="KW-1185">Reference proteome</keyword>
<comment type="similarity">
    <text evidence="1">Belongs to the PC-esterase family.</text>
</comment>
<dbReference type="Proteomes" id="UP000694395">
    <property type="component" value="Chromosome 21"/>
</dbReference>
<evidence type="ECO:0000313" key="3">
    <source>
        <dbReference type="Proteomes" id="UP000694395"/>
    </source>
</evidence>
<dbReference type="Ensembl" id="ENSOMYT00000039931.2">
    <property type="protein sequence ID" value="ENSOMYP00000036573.2"/>
    <property type="gene ID" value="ENSOMYG00000017043.2"/>
</dbReference>
<protein>
    <recommendedName>
        <fullName evidence="4">Family with sequence similarity 113</fullName>
    </recommendedName>
</protein>